<gene>
    <name evidence="1" type="ORF">JCM6292_1436</name>
</gene>
<dbReference type="AlphaFoldDB" id="W4P5Y4"/>
<reference evidence="1 2" key="1">
    <citation type="journal article" date="2014" name="Genome Announc.">
        <title>Draft Genome Sequences of Three Strains of Bacteroides pyogenes Isolated from a Cat and Swine.</title>
        <authorList>
            <person name="Sakamoto M."/>
            <person name="Oshima K."/>
            <person name="Suda W."/>
            <person name="Kitamura K."/>
            <person name="Iida T."/>
            <person name="Hattori M."/>
            <person name="Ohkuma M."/>
        </authorList>
    </citation>
    <scope>NUCLEOTIDE SEQUENCE [LARGE SCALE GENOMIC DNA]</scope>
    <source>
        <strain evidence="1 2">JCM 6292</strain>
    </source>
</reference>
<name>W4P5Y4_9BACE</name>
<sequence length="61" mass="7466">MFFWKKTEKKFRIIKVNVYLCRIKMDSVTYQVTIAFNRFFKISDSFLYDSGSYFSISLHYI</sequence>
<dbReference type="EMBL" id="BAIQ01000012">
    <property type="protein sequence ID" value="GAE15192.1"/>
    <property type="molecule type" value="Genomic_DNA"/>
</dbReference>
<dbReference type="Proteomes" id="UP000018861">
    <property type="component" value="Unassembled WGS sequence"/>
</dbReference>
<accession>W4P5Y4</accession>
<proteinExistence type="predicted"/>
<evidence type="ECO:0000313" key="2">
    <source>
        <dbReference type="Proteomes" id="UP000018861"/>
    </source>
</evidence>
<protein>
    <submittedName>
        <fullName evidence="1">Uncharacterized protein</fullName>
    </submittedName>
</protein>
<evidence type="ECO:0000313" key="1">
    <source>
        <dbReference type="EMBL" id="GAE15192.1"/>
    </source>
</evidence>
<comment type="caution">
    <text evidence="1">The sequence shown here is derived from an EMBL/GenBank/DDBJ whole genome shotgun (WGS) entry which is preliminary data.</text>
</comment>
<organism evidence="1 2">
    <name type="scientific">Bacteroides pyogenes JCM 6292</name>
    <dbReference type="NCBI Taxonomy" id="1235809"/>
    <lineage>
        <taxon>Bacteria</taxon>
        <taxon>Pseudomonadati</taxon>
        <taxon>Bacteroidota</taxon>
        <taxon>Bacteroidia</taxon>
        <taxon>Bacteroidales</taxon>
        <taxon>Bacteroidaceae</taxon>
        <taxon>Bacteroides</taxon>
    </lineage>
</organism>